<gene>
    <name evidence="1" type="ORF">SIRAN901</name>
</gene>
<dbReference type="HOGENOM" id="CLU_2652942_0_0_11"/>
<proteinExistence type="predicted"/>
<evidence type="ECO:0000313" key="1">
    <source>
        <dbReference type="EMBL" id="CDR02751.1"/>
    </source>
</evidence>
<protein>
    <submittedName>
        <fullName evidence="1">Uncharacterized protein</fullName>
    </submittedName>
</protein>
<organism evidence="1">
    <name type="scientific">Streptomyces iranensis</name>
    <dbReference type="NCBI Taxonomy" id="576784"/>
    <lineage>
        <taxon>Bacteria</taxon>
        <taxon>Bacillati</taxon>
        <taxon>Actinomycetota</taxon>
        <taxon>Actinomycetes</taxon>
        <taxon>Kitasatosporales</taxon>
        <taxon>Streptomycetaceae</taxon>
        <taxon>Streptomyces</taxon>
        <taxon>Streptomyces violaceusniger group</taxon>
    </lineage>
</organism>
<dbReference type="AlphaFoldDB" id="A0A060ZDL6"/>
<dbReference type="GeneID" id="32467595"/>
<sequence>MFRGVAFTGDEPPCYLADDDHICRNCTVYAACMMQVRRLGRPAGRLIRDPIARAADQPNLRIRFRFSGIRAFLTAL</sequence>
<reference evidence="1" key="1">
    <citation type="submission" date="2014-05" db="EMBL/GenBank/DDBJ databases">
        <authorList>
            <person name="Horn Fabian"/>
        </authorList>
    </citation>
    <scope>NUCLEOTIDE SEQUENCE</scope>
</reference>
<name>A0A060ZDL6_9ACTN</name>
<dbReference type="EMBL" id="LK022848">
    <property type="protein sequence ID" value="CDR02751.1"/>
    <property type="molecule type" value="Genomic_DNA"/>
</dbReference>
<accession>A0A060ZDL6</accession>